<evidence type="ECO:0000313" key="10">
    <source>
        <dbReference type="EMBL" id="JAC24794.1"/>
    </source>
</evidence>
<accession>A0A023FTL3</accession>
<dbReference type="SUPFAM" id="SSF47391">
    <property type="entry name" value="Dimerization-anchoring domain of cAMP-dependent PK regulatory subunit"/>
    <property type="match status" value="1"/>
</dbReference>
<dbReference type="PROSITE" id="PS00888">
    <property type="entry name" value="CNMP_BINDING_1"/>
    <property type="match status" value="2"/>
</dbReference>
<organism evidence="10">
    <name type="scientific">Amblyomma parvum</name>
    <name type="common">South American tick</name>
    <dbReference type="NCBI Taxonomy" id="251391"/>
    <lineage>
        <taxon>Eukaryota</taxon>
        <taxon>Metazoa</taxon>
        <taxon>Ecdysozoa</taxon>
        <taxon>Arthropoda</taxon>
        <taxon>Chelicerata</taxon>
        <taxon>Arachnida</taxon>
        <taxon>Acari</taxon>
        <taxon>Parasitiformes</taxon>
        <taxon>Ixodida</taxon>
        <taxon>Ixodoidea</taxon>
        <taxon>Ixodidae</taxon>
        <taxon>Amblyomminae</taxon>
        <taxon>Amblyomma</taxon>
    </lineage>
</organism>
<dbReference type="AlphaFoldDB" id="A0A023FTL3"/>
<dbReference type="SMART" id="SM00100">
    <property type="entry name" value="cNMP"/>
    <property type="match status" value="2"/>
</dbReference>
<dbReference type="PANTHER" id="PTHR11635:SF152">
    <property type="entry name" value="CAMP-DEPENDENT PROTEIN KINASE TYPE I REGULATORY SUBUNIT-RELATED"/>
    <property type="match status" value="1"/>
</dbReference>
<keyword evidence="10" id="KW-0808">Transferase</keyword>
<feature type="compositionally biased region" description="Acidic residues" evidence="8">
    <location>
        <begin position="114"/>
        <end position="126"/>
    </location>
</feature>
<dbReference type="CDD" id="cd00038">
    <property type="entry name" value="CAP_ED"/>
    <property type="match status" value="2"/>
</dbReference>
<name>A0A023FTL3_AMBPA</name>
<dbReference type="Pfam" id="PF02197">
    <property type="entry name" value="RIIa"/>
    <property type="match status" value="1"/>
</dbReference>
<dbReference type="GO" id="GO:0005952">
    <property type="term" value="C:cAMP-dependent protein kinase complex"/>
    <property type="evidence" value="ECO:0007669"/>
    <property type="project" value="InterPro"/>
</dbReference>
<evidence type="ECO:0000256" key="8">
    <source>
        <dbReference type="SAM" id="MobiDB-lite"/>
    </source>
</evidence>
<protein>
    <recommendedName>
        <fullName evidence="7">cAMP-dependent protein kinase type II regulatory subunit</fullName>
    </recommendedName>
</protein>
<dbReference type="PANTHER" id="PTHR11635">
    <property type="entry name" value="CAMP-DEPENDENT PROTEIN KINASE REGULATORY CHAIN"/>
    <property type="match status" value="1"/>
</dbReference>
<keyword evidence="5" id="KW-0547">Nucleotide-binding</keyword>
<feature type="region of interest" description="Disordered" evidence="8">
    <location>
        <begin position="101"/>
        <end position="133"/>
    </location>
</feature>
<evidence type="ECO:0000256" key="6">
    <source>
        <dbReference type="ARBA" id="ARBA00023149"/>
    </source>
</evidence>
<dbReference type="Gene3D" id="1.20.890.10">
    <property type="entry name" value="cAMP-dependent protein kinase regulatory subunit, dimerization-anchoring domain"/>
    <property type="match status" value="1"/>
</dbReference>
<dbReference type="PRINTS" id="PR00103">
    <property type="entry name" value="CAMPKINASE"/>
</dbReference>
<dbReference type="InterPro" id="IPR050503">
    <property type="entry name" value="cAMP-dep_PK_reg_su-like"/>
</dbReference>
<dbReference type="GO" id="GO:0030552">
    <property type="term" value="F:cAMP binding"/>
    <property type="evidence" value="ECO:0007669"/>
    <property type="project" value="UniProtKB-KW"/>
</dbReference>
<keyword evidence="6" id="KW-0114">cAMP</keyword>
<dbReference type="InterPro" id="IPR000595">
    <property type="entry name" value="cNMP-bd_dom"/>
</dbReference>
<dbReference type="PROSITE" id="PS00889">
    <property type="entry name" value="CNMP_BINDING_2"/>
    <property type="match status" value="2"/>
</dbReference>
<dbReference type="SUPFAM" id="SSF51206">
    <property type="entry name" value="cAMP-binding domain-like"/>
    <property type="match status" value="2"/>
</dbReference>
<dbReference type="CDD" id="cd12099">
    <property type="entry name" value="DD_RII_PKA"/>
    <property type="match status" value="1"/>
</dbReference>
<evidence type="ECO:0000256" key="3">
    <source>
        <dbReference type="ARBA" id="ARBA00022566"/>
    </source>
</evidence>
<dbReference type="InterPro" id="IPR014710">
    <property type="entry name" value="RmlC-like_jellyroll"/>
</dbReference>
<dbReference type="GO" id="GO:0016301">
    <property type="term" value="F:kinase activity"/>
    <property type="evidence" value="ECO:0007669"/>
    <property type="project" value="UniProtKB-KW"/>
</dbReference>
<dbReference type="SMART" id="SM00394">
    <property type="entry name" value="RIIa"/>
    <property type="match status" value="1"/>
</dbReference>
<dbReference type="PROSITE" id="PS50042">
    <property type="entry name" value="CNMP_BINDING_3"/>
    <property type="match status" value="2"/>
</dbReference>
<dbReference type="EMBL" id="GBBL01002526">
    <property type="protein sequence ID" value="JAC24794.1"/>
    <property type="molecule type" value="mRNA"/>
</dbReference>
<dbReference type="Pfam" id="PF00027">
    <property type="entry name" value="cNMP_binding"/>
    <property type="match status" value="2"/>
</dbReference>
<keyword evidence="4" id="KW-0677">Repeat</keyword>
<keyword evidence="10" id="KW-0418">Kinase</keyword>
<evidence type="ECO:0000256" key="1">
    <source>
        <dbReference type="ARBA" id="ARBA00005753"/>
    </source>
</evidence>
<keyword evidence="3" id="KW-0116">cAMP-binding</keyword>
<dbReference type="InterPro" id="IPR003117">
    <property type="entry name" value="cAMP_dep_PK_reg_su_I/II_a/b"/>
</dbReference>
<keyword evidence="2" id="KW-0597">Phosphoprotein</keyword>
<feature type="compositionally biased region" description="Basic and acidic residues" evidence="8">
    <location>
        <begin position="155"/>
        <end position="166"/>
    </location>
</feature>
<feature type="non-terminal residue" evidence="10">
    <location>
        <position position="1"/>
    </location>
</feature>
<dbReference type="InterPro" id="IPR018488">
    <property type="entry name" value="cNMP-bd_CS"/>
</dbReference>
<feature type="domain" description="Cyclic nucleotide-binding" evidence="9">
    <location>
        <begin position="302"/>
        <end position="421"/>
    </location>
</feature>
<feature type="domain" description="Cyclic nucleotide-binding" evidence="9">
    <location>
        <begin position="179"/>
        <end position="299"/>
    </location>
</feature>
<dbReference type="FunFam" id="2.60.120.10:FF:000017">
    <property type="entry name" value="cAMP-dependent protein kinase type II regulatory subunit"/>
    <property type="match status" value="1"/>
</dbReference>
<evidence type="ECO:0000256" key="2">
    <source>
        <dbReference type="ARBA" id="ARBA00022553"/>
    </source>
</evidence>
<dbReference type="FunFam" id="2.60.120.10:FF:000108">
    <property type="entry name" value="cAMP-dependent protein kinase type II regulatory subunit"/>
    <property type="match status" value="1"/>
</dbReference>
<dbReference type="GO" id="GO:0004862">
    <property type="term" value="F:cAMP-dependent protein kinase inhibitor activity"/>
    <property type="evidence" value="ECO:0007669"/>
    <property type="project" value="TreeGrafter"/>
</dbReference>
<evidence type="ECO:0000259" key="9">
    <source>
        <dbReference type="PROSITE" id="PS50042"/>
    </source>
</evidence>
<reference evidence="10" key="1">
    <citation type="submission" date="2014-03" db="EMBL/GenBank/DDBJ databases">
        <title>The sialotranscriptome of Amblyomma triste, Amblyomma parvum and Amblyomma cajennense ticks, uncovered by 454-based RNA-seq.</title>
        <authorList>
            <person name="Garcia G.R."/>
            <person name="Gardinassi L.G."/>
            <person name="Ribeiro J.M."/>
            <person name="Anatrielo E."/>
            <person name="Ferreira B.R."/>
            <person name="Moreira H.N."/>
            <person name="Mafra C."/>
            <person name="Olegario M.M."/>
            <person name="Szabo P.J."/>
            <person name="Miranda-Santos I.K."/>
            <person name="Maruyama S.R."/>
        </authorList>
    </citation>
    <scope>NUCLEOTIDE SEQUENCE</scope>
    <source>
        <strain evidence="10">Araguapaz</strain>
        <tissue evidence="10">Salivary glands</tissue>
    </source>
</reference>
<evidence type="ECO:0000256" key="5">
    <source>
        <dbReference type="ARBA" id="ARBA00022741"/>
    </source>
</evidence>
<evidence type="ECO:0000256" key="4">
    <source>
        <dbReference type="ARBA" id="ARBA00022737"/>
    </source>
</evidence>
<sequence length="435" mass="49246">ELTAAVCASSVRCCLGPESDRVLGATSRPLLPRWWLWWWCLLCLCAADALLLSVMNRPRYDVPPELTNLLLEFTVNVMIERPSDLVEYAARYFSGLRDERQRSASSGRPPAIAENDEAIYSDEDEPMPNPPARFSRRKSVFAEHYDPAEDEDDEGAKVVHPKSDEQREKLSQAVKNILLFKSLDVPQMQEVIDAMFERKVKPGDVVIKQGDDGDNFYVIASGTYEIFVNTDREQDKLVGKYEGSGSFGELALMYNMPRAATIKAVTEGALWAMNRQTFRRIVLKSAFKKRKEYENLLEKVPMLKSLNSYERMNLCDALMPRSYKDELIIKQGDDADGMYFIEDGTVRICVKKDGGNETEVSRISKGGYFGELALLTKKPRAASVYAVGAVKLAFLDVSAFERLLGPCKEIMMRNIDQYEEQMIQAFGSKDVKDLR</sequence>
<proteinExistence type="evidence at transcript level"/>
<dbReference type="Gene3D" id="2.60.120.10">
    <property type="entry name" value="Jelly Rolls"/>
    <property type="match status" value="2"/>
</dbReference>
<feature type="region of interest" description="Disordered" evidence="8">
    <location>
        <begin position="147"/>
        <end position="166"/>
    </location>
</feature>
<dbReference type="GO" id="GO:0005829">
    <property type="term" value="C:cytosol"/>
    <property type="evidence" value="ECO:0007669"/>
    <property type="project" value="TreeGrafter"/>
</dbReference>
<comment type="similarity">
    <text evidence="1">Belongs to the cAMP-dependent kinase regulatory chain family.</text>
</comment>
<dbReference type="InterPro" id="IPR018490">
    <property type="entry name" value="cNMP-bd_dom_sf"/>
</dbReference>
<dbReference type="GO" id="GO:0034236">
    <property type="term" value="F:protein kinase A catalytic subunit binding"/>
    <property type="evidence" value="ECO:0007669"/>
    <property type="project" value="TreeGrafter"/>
</dbReference>
<evidence type="ECO:0000256" key="7">
    <source>
        <dbReference type="ARBA" id="ARBA00067959"/>
    </source>
</evidence>